<dbReference type="InterPro" id="IPR010982">
    <property type="entry name" value="Lambda_DNA-bd_dom_sf"/>
</dbReference>
<dbReference type="AlphaFoldDB" id="A0A1H7I8P5"/>
<dbReference type="STRING" id="407022.SAMN05661044_00604"/>
<protein>
    <submittedName>
        <fullName evidence="2">Cro/C1-type HTH DNA-binding domain-containing protein</fullName>
    </submittedName>
</protein>
<gene>
    <name evidence="2" type="ORF">SAMN05661044_00604</name>
</gene>
<evidence type="ECO:0000313" key="2">
    <source>
        <dbReference type="EMBL" id="SEK58212.1"/>
    </source>
</evidence>
<dbReference type="CDD" id="cd00093">
    <property type="entry name" value="HTH_XRE"/>
    <property type="match status" value="1"/>
</dbReference>
<sequence>MESKEEILQNFGRILLEAIESKGISIRKLALASGLEYTQVQRITKGKVNLELSTVIALCNGLEITPAELFRHWNDH</sequence>
<dbReference type="SUPFAM" id="SSF47413">
    <property type="entry name" value="lambda repressor-like DNA-binding domains"/>
    <property type="match status" value="1"/>
</dbReference>
<dbReference type="Proteomes" id="UP000199421">
    <property type="component" value="Unassembled WGS sequence"/>
</dbReference>
<dbReference type="RefSeq" id="WP_093318124.1">
    <property type="nucleotide sequence ID" value="NZ_FOAF01000001.1"/>
</dbReference>
<dbReference type="EMBL" id="FOAF01000001">
    <property type="protein sequence ID" value="SEK58212.1"/>
    <property type="molecule type" value="Genomic_DNA"/>
</dbReference>
<evidence type="ECO:0000313" key="3">
    <source>
        <dbReference type="Proteomes" id="UP000199421"/>
    </source>
</evidence>
<proteinExistence type="predicted"/>
<organism evidence="2 3">
    <name type="scientific">Olivibacter domesticus</name>
    <name type="common">Pseudosphingobacterium domesticum</name>
    <dbReference type="NCBI Taxonomy" id="407022"/>
    <lineage>
        <taxon>Bacteria</taxon>
        <taxon>Pseudomonadati</taxon>
        <taxon>Bacteroidota</taxon>
        <taxon>Sphingobacteriia</taxon>
        <taxon>Sphingobacteriales</taxon>
        <taxon>Sphingobacteriaceae</taxon>
        <taxon>Olivibacter</taxon>
    </lineage>
</organism>
<dbReference type="SMART" id="SM00530">
    <property type="entry name" value="HTH_XRE"/>
    <property type="match status" value="1"/>
</dbReference>
<dbReference type="PROSITE" id="PS50943">
    <property type="entry name" value="HTH_CROC1"/>
    <property type="match status" value="1"/>
</dbReference>
<keyword evidence="3" id="KW-1185">Reference proteome</keyword>
<dbReference type="GO" id="GO:0003677">
    <property type="term" value="F:DNA binding"/>
    <property type="evidence" value="ECO:0007669"/>
    <property type="project" value="UniProtKB-KW"/>
</dbReference>
<dbReference type="InterPro" id="IPR001387">
    <property type="entry name" value="Cro/C1-type_HTH"/>
</dbReference>
<feature type="domain" description="HTH cro/C1-type" evidence="1">
    <location>
        <begin position="15"/>
        <end position="69"/>
    </location>
</feature>
<reference evidence="3" key="1">
    <citation type="submission" date="2016-10" db="EMBL/GenBank/DDBJ databases">
        <authorList>
            <person name="Varghese N."/>
            <person name="Submissions S."/>
        </authorList>
    </citation>
    <scope>NUCLEOTIDE SEQUENCE [LARGE SCALE GENOMIC DNA]</scope>
    <source>
        <strain evidence="3">DSM 18733</strain>
    </source>
</reference>
<dbReference type="Pfam" id="PF13443">
    <property type="entry name" value="HTH_26"/>
    <property type="match status" value="1"/>
</dbReference>
<accession>A0A1H7I8P5</accession>
<evidence type="ECO:0000259" key="1">
    <source>
        <dbReference type="PROSITE" id="PS50943"/>
    </source>
</evidence>
<dbReference type="Gene3D" id="1.10.260.40">
    <property type="entry name" value="lambda repressor-like DNA-binding domains"/>
    <property type="match status" value="1"/>
</dbReference>
<name>A0A1H7I8P5_OLID1</name>
<keyword evidence="2" id="KW-0238">DNA-binding</keyword>